<accession>A0A6A7BXQ4</accession>
<dbReference type="PROSITE" id="PS50263">
    <property type="entry name" value="CN_HYDROLASE"/>
    <property type="match status" value="1"/>
</dbReference>
<feature type="active site" description="Proton acceptor" evidence="2">
    <location>
        <position position="43"/>
    </location>
</feature>
<protein>
    <submittedName>
        <fullName evidence="4">Nitrilase</fullName>
    </submittedName>
</protein>
<keyword evidence="5" id="KW-1185">Reference proteome</keyword>
<dbReference type="GO" id="GO:0016836">
    <property type="term" value="F:hydro-lyase activity"/>
    <property type="evidence" value="ECO:0007669"/>
    <property type="project" value="UniProtKB-ARBA"/>
</dbReference>
<comment type="similarity">
    <text evidence="1">Belongs to the carbon-nitrogen hydrolase superfamily. Nitrilase family.</text>
</comment>
<evidence type="ECO:0000259" key="3">
    <source>
        <dbReference type="PROSITE" id="PS50263"/>
    </source>
</evidence>
<dbReference type="Gene3D" id="3.60.110.10">
    <property type="entry name" value="Carbon-nitrogen hydrolase"/>
    <property type="match status" value="1"/>
</dbReference>
<dbReference type="EMBL" id="MU005984">
    <property type="protein sequence ID" value="KAF2860146.1"/>
    <property type="molecule type" value="Genomic_DNA"/>
</dbReference>
<evidence type="ECO:0000256" key="2">
    <source>
        <dbReference type="PROSITE-ProRule" id="PRU10139"/>
    </source>
</evidence>
<proteinExistence type="inferred from homology"/>
<evidence type="ECO:0000256" key="1">
    <source>
        <dbReference type="ARBA" id="ARBA00008129"/>
    </source>
</evidence>
<dbReference type="InterPro" id="IPR036526">
    <property type="entry name" value="C-N_Hydrolase_sf"/>
</dbReference>
<dbReference type="OrthoDB" id="10250282at2759"/>
<reference evidence="4" key="1">
    <citation type="journal article" date="2020" name="Stud. Mycol.">
        <title>101 Dothideomycetes genomes: a test case for predicting lifestyles and emergence of pathogens.</title>
        <authorList>
            <person name="Haridas S."/>
            <person name="Albert R."/>
            <person name="Binder M."/>
            <person name="Bloem J."/>
            <person name="Labutti K."/>
            <person name="Salamov A."/>
            <person name="Andreopoulos B."/>
            <person name="Baker S."/>
            <person name="Barry K."/>
            <person name="Bills G."/>
            <person name="Bluhm B."/>
            <person name="Cannon C."/>
            <person name="Castanera R."/>
            <person name="Culley D."/>
            <person name="Daum C."/>
            <person name="Ezra D."/>
            <person name="Gonzalez J."/>
            <person name="Henrissat B."/>
            <person name="Kuo A."/>
            <person name="Liang C."/>
            <person name="Lipzen A."/>
            <person name="Lutzoni F."/>
            <person name="Magnuson J."/>
            <person name="Mondo S."/>
            <person name="Nolan M."/>
            <person name="Ohm R."/>
            <person name="Pangilinan J."/>
            <person name="Park H.-J."/>
            <person name="Ramirez L."/>
            <person name="Alfaro M."/>
            <person name="Sun H."/>
            <person name="Tritt A."/>
            <person name="Yoshinaga Y."/>
            <person name="Zwiers L.-H."/>
            <person name="Turgeon B."/>
            <person name="Goodwin S."/>
            <person name="Spatafora J."/>
            <person name="Crous P."/>
            <person name="Grigoriev I."/>
        </authorList>
    </citation>
    <scope>NUCLEOTIDE SEQUENCE</scope>
    <source>
        <strain evidence="4">CBS 480.64</strain>
    </source>
</reference>
<sequence length="331" mass="36382">MPKITLAISQTHTQPTLKATLDALEKIVHEAASKGVDLILFPEAYLGGYPRGCAFGAVVGSRSDEGREQYLEYARQCPDFGDTSINHVHEWVNRLDHVPHGAQFRGDGTRERLEALARETGVFIVTGAVERSGGSLYCAVVYVDPELGCIGKRRKVMPTGAERLVWAQGQPETLRAVTTTVKGVKLTLAAAICWENMMPLLRQSLYMQNVNLYLAPTADARDTWLPLMRTVGAEGRCFVLSANMATKVGDMPEWIGHEGNKNDWACRGGSCIIGPRGDVRVEPVWEKEELIIYDADFDDCVRGRLDLDVAGSYARIDSFALAVKGLDLSPQ</sequence>
<evidence type="ECO:0000313" key="4">
    <source>
        <dbReference type="EMBL" id="KAF2860146.1"/>
    </source>
</evidence>
<dbReference type="CDD" id="cd07564">
    <property type="entry name" value="nitrilases_CHs"/>
    <property type="match status" value="1"/>
</dbReference>
<dbReference type="InterPro" id="IPR003010">
    <property type="entry name" value="C-N_Hydrolase"/>
</dbReference>
<dbReference type="InterPro" id="IPR044149">
    <property type="entry name" value="Nitrilases_CHs"/>
</dbReference>
<dbReference type="GO" id="GO:0000257">
    <property type="term" value="F:nitrilase activity"/>
    <property type="evidence" value="ECO:0007669"/>
    <property type="project" value="UniProtKB-ARBA"/>
</dbReference>
<gene>
    <name evidence="4" type="ORF">K470DRAFT_258115</name>
</gene>
<organism evidence="4 5">
    <name type="scientific">Piedraia hortae CBS 480.64</name>
    <dbReference type="NCBI Taxonomy" id="1314780"/>
    <lineage>
        <taxon>Eukaryota</taxon>
        <taxon>Fungi</taxon>
        <taxon>Dikarya</taxon>
        <taxon>Ascomycota</taxon>
        <taxon>Pezizomycotina</taxon>
        <taxon>Dothideomycetes</taxon>
        <taxon>Dothideomycetidae</taxon>
        <taxon>Capnodiales</taxon>
        <taxon>Piedraiaceae</taxon>
        <taxon>Piedraia</taxon>
    </lineage>
</organism>
<dbReference type="PANTHER" id="PTHR46044:SF1">
    <property type="entry name" value="CN HYDROLASE DOMAIN-CONTAINING PROTEIN"/>
    <property type="match status" value="1"/>
</dbReference>
<dbReference type="Proteomes" id="UP000799421">
    <property type="component" value="Unassembled WGS sequence"/>
</dbReference>
<name>A0A6A7BXQ4_9PEZI</name>
<dbReference type="InterPro" id="IPR000132">
    <property type="entry name" value="Nitrilase/CN_hydratase_CS"/>
</dbReference>
<dbReference type="PANTHER" id="PTHR46044">
    <property type="entry name" value="NITRILASE"/>
    <property type="match status" value="1"/>
</dbReference>
<dbReference type="AlphaFoldDB" id="A0A6A7BXQ4"/>
<evidence type="ECO:0000313" key="5">
    <source>
        <dbReference type="Proteomes" id="UP000799421"/>
    </source>
</evidence>
<dbReference type="PROSITE" id="PS00920">
    <property type="entry name" value="NITRIL_CHT_1"/>
    <property type="match status" value="1"/>
</dbReference>
<dbReference type="Pfam" id="PF00795">
    <property type="entry name" value="CN_hydrolase"/>
    <property type="match status" value="1"/>
</dbReference>
<feature type="domain" description="CN hydrolase" evidence="3">
    <location>
        <begin position="4"/>
        <end position="299"/>
    </location>
</feature>
<dbReference type="FunFam" id="3.60.110.10:FF:000016">
    <property type="entry name" value="Nitrilase blr3397"/>
    <property type="match status" value="1"/>
</dbReference>
<dbReference type="SUPFAM" id="SSF56317">
    <property type="entry name" value="Carbon-nitrogen hydrolase"/>
    <property type="match status" value="1"/>
</dbReference>